<evidence type="ECO:0000313" key="2">
    <source>
        <dbReference type="Proteomes" id="UP000243650"/>
    </source>
</evidence>
<dbReference type="Proteomes" id="UP000243650">
    <property type="component" value="Unassembled WGS sequence"/>
</dbReference>
<organism evidence="1 2">
    <name type="scientific">Alkalicoccus urumqiensis</name>
    <name type="common">Bacillus urumqiensis</name>
    <dbReference type="NCBI Taxonomy" id="1548213"/>
    <lineage>
        <taxon>Bacteria</taxon>
        <taxon>Bacillati</taxon>
        <taxon>Bacillota</taxon>
        <taxon>Bacilli</taxon>
        <taxon>Bacillales</taxon>
        <taxon>Bacillaceae</taxon>
        <taxon>Alkalicoccus</taxon>
    </lineage>
</organism>
<reference evidence="1 2" key="1">
    <citation type="submission" date="2018-03" db="EMBL/GenBank/DDBJ databases">
        <title>Bacillus urumqiensis sp. nov., a moderately haloalkaliphilic bacterium isolated from a salt lake.</title>
        <authorList>
            <person name="Zhao B."/>
            <person name="Liao Z."/>
        </authorList>
    </citation>
    <scope>NUCLEOTIDE SEQUENCE [LARGE SCALE GENOMIC DNA]</scope>
    <source>
        <strain evidence="1 2">BZ-SZ-XJ18</strain>
    </source>
</reference>
<name>A0A2P6MKN7_ALKUR</name>
<comment type="caution">
    <text evidence="1">The sequence shown here is derived from an EMBL/GenBank/DDBJ whole genome shotgun (WGS) entry which is preliminary data.</text>
</comment>
<proteinExistence type="predicted"/>
<evidence type="ECO:0000313" key="1">
    <source>
        <dbReference type="EMBL" id="PRO66846.1"/>
    </source>
</evidence>
<dbReference type="InterPro" id="IPR046350">
    <property type="entry name" value="Cystatin_sf"/>
</dbReference>
<dbReference type="OrthoDB" id="2381181at2"/>
<dbReference type="AlphaFoldDB" id="A0A2P6MKN7"/>
<sequence length="168" mass="18737">MKTWIPAVIIFVLGTAASAAYLLYNSVENPLEARADQAEERAYAAADIAEVEERTFFHGRESFIVLHTLTADGTPQFVFVPERTEEEENAGEITVVDRSGGIPPEEAAAQAEEETEAVELISVLPGLESGEPVYEVRYRDEEGRYGYYYTSFNDGSYLRNYLLPEEPA</sequence>
<gene>
    <name evidence="1" type="ORF">C6I21_02675</name>
</gene>
<keyword evidence="2" id="KW-1185">Reference proteome</keyword>
<dbReference type="RefSeq" id="WP_105957882.1">
    <property type="nucleotide sequence ID" value="NZ_PVNS01000002.1"/>
</dbReference>
<accession>A0A2P6MKN7</accession>
<dbReference type="SUPFAM" id="SSF54403">
    <property type="entry name" value="Cystatin/monellin"/>
    <property type="match status" value="2"/>
</dbReference>
<dbReference type="EMBL" id="PVNS01000002">
    <property type="protein sequence ID" value="PRO66846.1"/>
    <property type="molecule type" value="Genomic_DNA"/>
</dbReference>
<protein>
    <submittedName>
        <fullName evidence="1">Uncharacterized protein</fullName>
    </submittedName>
</protein>
<dbReference type="Gene3D" id="3.10.450.40">
    <property type="match status" value="2"/>
</dbReference>